<evidence type="ECO:0000313" key="1">
    <source>
        <dbReference type="EMBL" id="TMQ58486.1"/>
    </source>
</evidence>
<dbReference type="Proteomes" id="UP000317716">
    <property type="component" value="Unassembled WGS sequence"/>
</dbReference>
<protein>
    <submittedName>
        <fullName evidence="1">Uncharacterized protein</fullName>
    </submittedName>
</protein>
<accession>A0A538T4D3</accession>
<sequence length="83" mass="8723">MKLETFTRVKRGADRAREEGLVDQATGLYNLRGLARRARELGAQASRLNAALACVALAPDFGDGVPGSEPTDGVLEAVVAQLA</sequence>
<evidence type="ECO:0000313" key="2">
    <source>
        <dbReference type="Proteomes" id="UP000317716"/>
    </source>
</evidence>
<dbReference type="EMBL" id="VBOS01000077">
    <property type="protein sequence ID" value="TMQ58486.1"/>
    <property type="molecule type" value="Genomic_DNA"/>
</dbReference>
<comment type="caution">
    <text evidence="1">The sequence shown here is derived from an EMBL/GenBank/DDBJ whole genome shotgun (WGS) entry which is preliminary data.</text>
</comment>
<reference evidence="1 2" key="1">
    <citation type="journal article" date="2019" name="Nat. Microbiol.">
        <title>Mediterranean grassland soil C-N compound turnover is dependent on rainfall and depth, and is mediated by genomically divergent microorganisms.</title>
        <authorList>
            <person name="Diamond S."/>
            <person name="Andeer P.F."/>
            <person name="Li Z."/>
            <person name="Crits-Christoph A."/>
            <person name="Burstein D."/>
            <person name="Anantharaman K."/>
            <person name="Lane K.R."/>
            <person name="Thomas B.C."/>
            <person name="Pan C."/>
            <person name="Northen T.R."/>
            <person name="Banfield J.F."/>
        </authorList>
    </citation>
    <scope>NUCLEOTIDE SEQUENCE [LARGE SCALE GENOMIC DNA]</scope>
    <source>
        <strain evidence="1">WS_2</strain>
    </source>
</reference>
<feature type="non-terminal residue" evidence="1">
    <location>
        <position position="83"/>
    </location>
</feature>
<name>A0A538T4D3_UNCEI</name>
<gene>
    <name evidence="1" type="ORF">E6K72_02560</name>
</gene>
<organism evidence="1 2">
    <name type="scientific">Eiseniibacteriota bacterium</name>
    <dbReference type="NCBI Taxonomy" id="2212470"/>
    <lineage>
        <taxon>Bacteria</taxon>
        <taxon>Candidatus Eiseniibacteriota</taxon>
    </lineage>
</organism>
<dbReference type="AlphaFoldDB" id="A0A538T4D3"/>
<proteinExistence type="predicted"/>